<keyword evidence="4" id="KW-0808">Transferase</keyword>
<proteinExistence type="predicted"/>
<evidence type="ECO:0000256" key="2">
    <source>
        <dbReference type="ARBA" id="ARBA00022475"/>
    </source>
</evidence>
<gene>
    <name evidence="8" type="ORF">PEPS_22370</name>
</gene>
<evidence type="ECO:0000313" key="8">
    <source>
        <dbReference type="EMBL" id="BDC99956.1"/>
    </source>
</evidence>
<dbReference type="CDD" id="cd07984">
    <property type="entry name" value="LPLAT_LABLAT-like"/>
    <property type="match status" value="1"/>
</dbReference>
<name>A0ABM7VG72_9BACT</name>
<evidence type="ECO:0000256" key="4">
    <source>
        <dbReference type="ARBA" id="ARBA00022679"/>
    </source>
</evidence>
<reference evidence="8 9" key="1">
    <citation type="submission" date="2021-12" db="EMBL/GenBank/DDBJ databases">
        <title>Genome sequencing of bacteria with rrn-lacking chromosome and rrn-plasmid.</title>
        <authorList>
            <person name="Anda M."/>
            <person name="Iwasaki W."/>
        </authorList>
    </citation>
    <scope>NUCLEOTIDE SEQUENCE [LARGE SCALE GENOMIC DNA]</scope>
    <source>
        <strain evidence="8 9">NBRC 101262</strain>
    </source>
</reference>
<evidence type="ECO:0000313" key="9">
    <source>
        <dbReference type="Proteomes" id="UP001354989"/>
    </source>
</evidence>
<evidence type="ECO:0000256" key="3">
    <source>
        <dbReference type="ARBA" id="ARBA00022519"/>
    </source>
</evidence>
<sequence length="283" mass="33340">MIISVNTIQKVLKYIPTSVYYGIANVLYFVGFRLSGYRKAVVRKNIRQAFPEKSEKECLKIEQQFFHHLCDYIVETALLSKMDAQELSRRITFNNADLLNDYYDQGKNVVLTTGHQANWEWMALMPKLLKFKSSAVYRQQSADVSDQIILQNRSKFGFNMIKDKELIAYLKNQPADSLELIYMLCDQRPQPTKRPKVLKFMHQPTAVFQGLDFIARKFDYEVVYAQLEKTSRGHYEVTFRPLDPQEGETPVECFFQKLEDSIRHQPFTYLWSHNRWKNPPVVE</sequence>
<dbReference type="PANTHER" id="PTHR30606:SF10">
    <property type="entry name" value="PHOSPHATIDYLINOSITOL MANNOSIDE ACYLTRANSFERASE"/>
    <property type="match status" value="1"/>
</dbReference>
<keyword evidence="2" id="KW-1003">Cell membrane</keyword>
<protein>
    <submittedName>
        <fullName evidence="8">Lipid A biosynthesis protein</fullName>
    </submittedName>
</protein>
<dbReference type="PANTHER" id="PTHR30606">
    <property type="entry name" value="LIPID A BIOSYNTHESIS LAUROYL ACYLTRANSFERASE"/>
    <property type="match status" value="1"/>
</dbReference>
<keyword evidence="6" id="KW-0012">Acyltransferase</keyword>
<keyword evidence="5 7" id="KW-0472">Membrane</keyword>
<keyword evidence="3" id="KW-0997">Cell inner membrane</keyword>
<dbReference type="Pfam" id="PF03279">
    <property type="entry name" value="Lip_A_acyltrans"/>
    <property type="match status" value="1"/>
</dbReference>
<evidence type="ECO:0000256" key="6">
    <source>
        <dbReference type="ARBA" id="ARBA00023315"/>
    </source>
</evidence>
<dbReference type="Proteomes" id="UP001354989">
    <property type="component" value="Chromosome"/>
</dbReference>
<organism evidence="8 9">
    <name type="scientific">Persicobacter psychrovividus</name>
    <dbReference type="NCBI Taxonomy" id="387638"/>
    <lineage>
        <taxon>Bacteria</taxon>
        <taxon>Pseudomonadati</taxon>
        <taxon>Bacteroidota</taxon>
        <taxon>Cytophagia</taxon>
        <taxon>Cytophagales</taxon>
        <taxon>Persicobacteraceae</taxon>
        <taxon>Persicobacter</taxon>
    </lineage>
</organism>
<dbReference type="RefSeq" id="WP_332920092.1">
    <property type="nucleotide sequence ID" value="NZ_AP025292.1"/>
</dbReference>
<dbReference type="InterPro" id="IPR004960">
    <property type="entry name" value="LipA_acyltrans"/>
</dbReference>
<keyword evidence="7" id="KW-0812">Transmembrane</keyword>
<keyword evidence="9" id="KW-1185">Reference proteome</keyword>
<evidence type="ECO:0000256" key="7">
    <source>
        <dbReference type="SAM" id="Phobius"/>
    </source>
</evidence>
<keyword evidence="7" id="KW-1133">Transmembrane helix</keyword>
<evidence type="ECO:0000256" key="1">
    <source>
        <dbReference type="ARBA" id="ARBA00004533"/>
    </source>
</evidence>
<accession>A0ABM7VG72</accession>
<comment type="subcellular location">
    <subcellularLocation>
        <location evidence="1">Cell inner membrane</location>
    </subcellularLocation>
</comment>
<feature type="transmembrane region" description="Helical" evidence="7">
    <location>
        <begin position="19"/>
        <end position="37"/>
    </location>
</feature>
<evidence type="ECO:0000256" key="5">
    <source>
        <dbReference type="ARBA" id="ARBA00023136"/>
    </source>
</evidence>
<dbReference type="EMBL" id="AP025292">
    <property type="protein sequence ID" value="BDC99956.1"/>
    <property type="molecule type" value="Genomic_DNA"/>
</dbReference>